<organism evidence="5 6">
    <name type="scientific">Cardiosporidium cionae</name>
    <dbReference type="NCBI Taxonomy" id="476202"/>
    <lineage>
        <taxon>Eukaryota</taxon>
        <taxon>Sar</taxon>
        <taxon>Alveolata</taxon>
        <taxon>Apicomplexa</taxon>
        <taxon>Aconoidasida</taxon>
        <taxon>Nephromycida</taxon>
        <taxon>Cardiosporidium</taxon>
    </lineage>
</organism>
<sequence length="448" mass="50365">MSLLTAADSLFFYRKWDSKGMNSVATPSCSAPALFQHAENSDWINHEGQPLQLPLLAGSLAVNTYHPTVTANSVDSEFLLAAGHRNKFCLYPDENWHPTFVLKVTSLREVQCYEALHNLANDPLVSWNSLIPLIGKDAFKENIDEADFCQILQKIISFNKEAKFSPVIRLGDENHDGLKKKKLSLQPKLDGALRKTRPNDSPLFYECTAKSLLKRVPVCCETYLYHQKSTNKSSKGFGIIKMVNLTCKMKRPLVLDIKMGRRLYGDEASEEKKERAIKKAMARSITTLGFSFSGMVGNTFHGEHLLVCGGSRSTGIRVDENPLTVAQYAQHVFIKFLSALRNCEISLKVGTVLINEIQEIMKLFEEQTLLAFYGSSLLFVVDTSIQDCKEITNETVHVKMIDFANVTLFPNKRDEDYLFGLKNLLNALKIAVKNFVSSECSDVTKNMQ</sequence>
<keyword evidence="3 4" id="KW-0418">Kinase</keyword>
<dbReference type="Gene3D" id="3.30.470.160">
    <property type="entry name" value="Inositol polyphosphate kinase"/>
    <property type="match status" value="1"/>
</dbReference>
<dbReference type="EC" id="2.7.-.-" evidence="4"/>
<dbReference type="GO" id="GO:0016301">
    <property type="term" value="F:kinase activity"/>
    <property type="evidence" value="ECO:0007669"/>
    <property type="project" value="UniProtKB-KW"/>
</dbReference>
<dbReference type="EMBL" id="JADAQX010000445">
    <property type="protein sequence ID" value="KAF8820216.1"/>
    <property type="molecule type" value="Genomic_DNA"/>
</dbReference>
<dbReference type="PANTHER" id="PTHR12400">
    <property type="entry name" value="INOSITOL POLYPHOSPHATE KINASE"/>
    <property type="match status" value="1"/>
</dbReference>
<evidence type="ECO:0000313" key="6">
    <source>
        <dbReference type="Proteomes" id="UP000823046"/>
    </source>
</evidence>
<proteinExistence type="inferred from homology"/>
<dbReference type="PANTHER" id="PTHR12400:SF21">
    <property type="entry name" value="KINASE"/>
    <property type="match status" value="1"/>
</dbReference>
<reference evidence="5 6" key="1">
    <citation type="journal article" date="2020" name="bioRxiv">
        <title>Metabolic contributions of an alphaproteobacterial endosymbiont in the apicomplexan Cardiosporidium cionae.</title>
        <authorList>
            <person name="Hunter E.S."/>
            <person name="Paight C.J."/>
            <person name="Lane C.E."/>
        </authorList>
    </citation>
    <scope>NUCLEOTIDE SEQUENCE [LARGE SCALE GENOMIC DNA]</scope>
    <source>
        <strain evidence="5">ESH_2018</strain>
    </source>
</reference>
<keyword evidence="6" id="KW-1185">Reference proteome</keyword>
<keyword evidence="2 4" id="KW-0808">Transferase</keyword>
<comment type="similarity">
    <text evidence="1 4">Belongs to the inositol phosphokinase (IPK) family.</text>
</comment>
<evidence type="ECO:0000256" key="4">
    <source>
        <dbReference type="RuleBase" id="RU363090"/>
    </source>
</evidence>
<evidence type="ECO:0000256" key="1">
    <source>
        <dbReference type="ARBA" id="ARBA00007374"/>
    </source>
</evidence>
<gene>
    <name evidence="5" type="ORF">IE077_003421</name>
</gene>
<dbReference type="InterPro" id="IPR005522">
    <property type="entry name" value="IPK"/>
</dbReference>
<dbReference type="SUPFAM" id="SSF56104">
    <property type="entry name" value="SAICAR synthase-like"/>
    <property type="match status" value="1"/>
</dbReference>
<name>A0ABQ7J8A5_9APIC</name>
<protein>
    <recommendedName>
        <fullName evidence="4">Kinase</fullName>
        <ecNumber evidence="4">2.7.-.-</ecNumber>
    </recommendedName>
</protein>
<dbReference type="Pfam" id="PF03770">
    <property type="entry name" value="IPK"/>
    <property type="match status" value="1"/>
</dbReference>
<evidence type="ECO:0000256" key="3">
    <source>
        <dbReference type="ARBA" id="ARBA00022777"/>
    </source>
</evidence>
<comment type="caution">
    <text evidence="5">The sequence shown here is derived from an EMBL/GenBank/DDBJ whole genome shotgun (WGS) entry which is preliminary data.</text>
</comment>
<dbReference type="Proteomes" id="UP000823046">
    <property type="component" value="Unassembled WGS sequence"/>
</dbReference>
<dbReference type="InterPro" id="IPR038286">
    <property type="entry name" value="IPK_sf"/>
</dbReference>
<accession>A0ABQ7J8A5</accession>
<evidence type="ECO:0000256" key="2">
    <source>
        <dbReference type="ARBA" id="ARBA00022679"/>
    </source>
</evidence>
<evidence type="ECO:0000313" key="5">
    <source>
        <dbReference type="EMBL" id="KAF8820216.1"/>
    </source>
</evidence>